<comment type="caution">
    <text evidence="8">The sequence shown here is derived from an EMBL/GenBank/DDBJ whole genome shotgun (WGS) entry which is preliminary data.</text>
</comment>
<dbReference type="InterPro" id="IPR029018">
    <property type="entry name" value="Hex-like_dom2"/>
</dbReference>
<dbReference type="InterPro" id="IPR025705">
    <property type="entry name" value="Beta_hexosaminidase_sua/sub"/>
</dbReference>
<keyword evidence="5" id="KW-0326">Glycosidase</keyword>
<dbReference type="Gene3D" id="3.30.379.10">
    <property type="entry name" value="Chitobiase/beta-hexosaminidase domain 2-like"/>
    <property type="match status" value="1"/>
</dbReference>
<comment type="catalytic activity">
    <reaction evidence="1">
        <text>Hydrolysis of terminal non-reducing N-acetyl-D-hexosamine residues in N-acetyl-beta-D-hexosaminides.</text>
        <dbReference type="EC" id="3.2.1.52"/>
    </reaction>
</comment>
<evidence type="ECO:0000256" key="5">
    <source>
        <dbReference type="ARBA" id="ARBA00023295"/>
    </source>
</evidence>
<gene>
    <name evidence="8" type="ORF">ACFQZV_12900</name>
</gene>
<evidence type="ECO:0000259" key="7">
    <source>
        <dbReference type="Pfam" id="PF02838"/>
    </source>
</evidence>
<dbReference type="PRINTS" id="PR00738">
    <property type="entry name" value="GLHYDRLASE20"/>
</dbReference>
<feature type="domain" description="Glycoside hydrolase family 20 catalytic" evidence="6">
    <location>
        <begin position="121"/>
        <end position="303"/>
    </location>
</feature>
<dbReference type="InterPro" id="IPR017853">
    <property type="entry name" value="GH"/>
</dbReference>
<dbReference type="EMBL" id="JBHTIM010000001">
    <property type="protein sequence ID" value="MFD0782194.1"/>
    <property type="molecule type" value="Genomic_DNA"/>
</dbReference>
<accession>A0ABW2ZV67</accession>
<keyword evidence="4" id="KW-0378">Hydrolase</keyword>
<feature type="domain" description="Glycoside hydrolase family 20 catalytic" evidence="6">
    <location>
        <begin position="313"/>
        <end position="460"/>
    </location>
</feature>
<reference evidence="9" key="1">
    <citation type="journal article" date="2019" name="Int. J. Syst. Evol. Microbiol.">
        <title>The Global Catalogue of Microorganisms (GCM) 10K type strain sequencing project: providing services to taxonomists for standard genome sequencing and annotation.</title>
        <authorList>
            <consortium name="The Broad Institute Genomics Platform"/>
            <consortium name="The Broad Institute Genome Sequencing Center for Infectious Disease"/>
            <person name="Wu L."/>
            <person name="Ma J."/>
        </authorList>
    </citation>
    <scope>NUCLEOTIDE SEQUENCE [LARGE SCALE GENOMIC DNA]</scope>
    <source>
        <strain evidence="9">CCUG 50754</strain>
    </source>
</reference>
<dbReference type="Pfam" id="PF00728">
    <property type="entry name" value="Glyco_hydro_20"/>
    <property type="match status" value="2"/>
</dbReference>
<dbReference type="InterPro" id="IPR015882">
    <property type="entry name" value="HEX_bac_N"/>
</dbReference>
<dbReference type="Pfam" id="PF02838">
    <property type="entry name" value="Glyco_hydro_20b"/>
    <property type="match status" value="1"/>
</dbReference>
<dbReference type="InterPro" id="IPR015883">
    <property type="entry name" value="Glyco_hydro_20_cat"/>
</dbReference>
<name>A0ABW2ZV67_9MICO</name>
<dbReference type="SUPFAM" id="SSF55545">
    <property type="entry name" value="beta-N-acetylhexosaminidase-like domain"/>
    <property type="match status" value="1"/>
</dbReference>
<feature type="domain" description="Beta-hexosaminidase bacterial type N-terminal" evidence="7">
    <location>
        <begin position="4"/>
        <end position="118"/>
    </location>
</feature>
<evidence type="ECO:0000259" key="6">
    <source>
        <dbReference type="Pfam" id="PF00728"/>
    </source>
</evidence>
<proteinExistence type="inferred from homology"/>
<dbReference type="Proteomes" id="UP001597042">
    <property type="component" value="Unassembled WGS sequence"/>
</dbReference>
<evidence type="ECO:0000313" key="9">
    <source>
        <dbReference type="Proteomes" id="UP001597042"/>
    </source>
</evidence>
<evidence type="ECO:0000256" key="1">
    <source>
        <dbReference type="ARBA" id="ARBA00001231"/>
    </source>
</evidence>
<dbReference type="Gene3D" id="3.20.20.80">
    <property type="entry name" value="Glycosidases"/>
    <property type="match status" value="1"/>
</dbReference>
<sequence length="502" mass="54115">MTAPLVPLPAVVQTADAAGFHLVPTTTVSGPGDARAALAEVVRRRTGITLTTASDADIVLDIEPGGAPESYRLRVDAASVSIVGADAAGLFYGMQTLAQLITHDTGDWSIPAARIDDAPRFGYRGVMLDVARHFQPVATVFAFIDRAASLKFNMLHLHLTDDQGWRLQMDSRPLLTERASSTSVGGDAGGFYTKADYRAIVEYAAERHMTVVPEVDLPGHTHAVGVAYPDIAEPPVMTDEIRDAIAQFGGEDPRAAVPYEGLAVGFSSLRIRDERTYEFVADVLGELAALTPGPYLHIGGDEALGTAAGDYADFMERATQIVDALGKTPLTWHEAGAVDDLHDATVGQYWGFVSPTDGMDERARRFVRNGSRVILSPADAVYLDMKPTADADLGLTWANGPTSVERAYRWEPTAVIDGIGEDDILGIEAALWTETIRDLADLDRMAFPRIAAAAEASWSPRDGADRTWTCFRERVGGLAPLWHSLGIGFDESAEIPWQKGRP</sequence>
<dbReference type="RefSeq" id="WP_378783339.1">
    <property type="nucleotide sequence ID" value="NZ_JBHTIM010000001.1"/>
</dbReference>
<evidence type="ECO:0000256" key="2">
    <source>
        <dbReference type="ARBA" id="ARBA00006285"/>
    </source>
</evidence>
<dbReference type="CDD" id="cd06568">
    <property type="entry name" value="GH20_SpHex_like"/>
    <property type="match status" value="1"/>
</dbReference>
<dbReference type="PANTHER" id="PTHR22600">
    <property type="entry name" value="BETA-HEXOSAMINIDASE"/>
    <property type="match status" value="1"/>
</dbReference>
<evidence type="ECO:0000313" key="8">
    <source>
        <dbReference type="EMBL" id="MFD0782194.1"/>
    </source>
</evidence>
<protein>
    <recommendedName>
        <fullName evidence="3">beta-N-acetylhexosaminidase</fullName>
        <ecNumber evidence="3">3.2.1.52</ecNumber>
    </recommendedName>
</protein>
<organism evidence="8 9">
    <name type="scientific">Microbacterium koreense</name>
    <dbReference type="NCBI Taxonomy" id="323761"/>
    <lineage>
        <taxon>Bacteria</taxon>
        <taxon>Bacillati</taxon>
        <taxon>Actinomycetota</taxon>
        <taxon>Actinomycetes</taxon>
        <taxon>Micrococcales</taxon>
        <taxon>Microbacteriaceae</taxon>
        <taxon>Microbacterium</taxon>
    </lineage>
</organism>
<keyword evidence="9" id="KW-1185">Reference proteome</keyword>
<dbReference type="EC" id="3.2.1.52" evidence="3"/>
<evidence type="ECO:0000256" key="3">
    <source>
        <dbReference type="ARBA" id="ARBA00012663"/>
    </source>
</evidence>
<comment type="similarity">
    <text evidence="2">Belongs to the glycosyl hydrolase 20 family.</text>
</comment>
<evidence type="ECO:0000256" key="4">
    <source>
        <dbReference type="ARBA" id="ARBA00022801"/>
    </source>
</evidence>
<dbReference type="SUPFAM" id="SSF51445">
    <property type="entry name" value="(Trans)glycosidases"/>
    <property type="match status" value="1"/>
</dbReference>
<dbReference type="PANTHER" id="PTHR22600:SF57">
    <property type="entry name" value="BETA-N-ACETYLHEXOSAMINIDASE"/>
    <property type="match status" value="1"/>
</dbReference>